<feature type="signal peptide" evidence="4">
    <location>
        <begin position="1"/>
        <end position="17"/>
    </location>
</feature>
<evidence type="ECO:0000256" key="1">
    <source>
        <dbReference type="ARBA" id="ARBA00023157"/>
    </source>
</evidence>
<name>A0A0R3SGG1_HYMDI</name>
<keyword evidence="3" id="KW-1133">Transmembrane helix</keyword>
<feature type="transmembrane region" description="Helical" evidence="3">
    <location>
        <begin position="287"/>
        <end position="304"/>
    </location>
</feature>
<accession>A0A0R3SGG1</accession>
<evidence type="ECO:0000259" key="5">
    <source>
        <dbReference type="PROSITE" id="PS50038"/>
    </source>
</evidence>
<gene>
    <name evidence="6" type="ORF">HDID_LOCUS3988</name>
</gene>
<dbReference type="SMART" id="SM00063">
    <property type="entry name" value="FRI"/>
    <property type="match status" value="1"/>
</dbReference>
<dbReference type="InterPro" id="IPR020067">
    <property type="entry name" value="Frizzled_dom"/>
</dbReference>
<keyword evidence="3" id="KW-0472">Membrane</keyword>
<evidence type="ECO:0000313" key="8">
    <source>
        <dbReference type="WBParaSite" id="HDID_0000399001-mRNA-1"/>
    </source>
</evidence>
<proteinExistence type="predicted"/>
<dbReference type="EMBL" id="UYSG01001367">
    <property type="protein sequence ID" value="VDL42031.1"/>
    <property type="molecule type" value="Genomic_DNA"/>
</dbReference>
<dbReference type="InterPro" id="IPR036790">
    <property type="entry name" value="Frizzled_dom_sf"/>
</dbReference>
<dbReference type="PROSITE" id="PS50038">
    <property type="entry name" value="FZ"/>
    <property type="match status" value="1"/>
</dbReference>
<dbReference type="Proteomes" id="UP000274504">
    <property type="component" value="Unassembled WGS sequence"/>
</dbReference>
<evidence type="ECO:0000313" key="7">
    <source>
        <dbReference type="Proteomes" id="UP000274504"/>
    </source>
</evidence>
<dbReference type="AlphaFoldDB" id="A0A0R3SGG1"/>
<feature type="chain" id="PRO_5043131257" evidence="4">
    <location>
        <begin position="18"/>
        <end position="330"/>
    </location>
</feature>
<evidence type="ECO:0000313" key="6">
    <source>
        <dbReference type="EMBL" id="VDL42031.1"/>
    </source>
</evidence>
<keyword evidence="3" id="KW-0812">Transmembrane</keyword>
<evidence type="ECO:0000256" key="2">
    <source>
        <dbReference type="PROSITE-ProRule" id="PRU00090"/>
    </source>
</evidence>
<dbReference type="WBParaSite" id="HDID_0000399001-mRNA-1">
    <property type="protein sequence ID" value="HDID_0000399001-mRNA-1"/>
    <property type="gene ID" value="HDID_0000399001"/>
</dbReference>
<comment type="caution">
    <text evidence="2">Lacks conserved residue(s) required for the propagation of feature annotation.</text>
</comment>
<dbReference type="STRING" id="6216.A0A0R3SGG1"/>
<feature type="transmembrane region" description="Helical" evidence="3">
    <location>
        <begin position="214"/>
        <end position="236"/>
    </location>
</feature>
<reference evidence="8" key="1">
    <citation type="submission" date="2017-02" db="UniProtKB">
        <authorList>
            <consortium name="WormBaseParasite"/>
        </authorList>
    </citation>
    <scope>IDENTIFICATION</scope>
</reference>
<organism evidence="8">
    <name type="scientific">Hymenolepis diminuta</name>
    <name type="common">Rat tapeworm</name>
    <dbReference type="NCBI Taxonomy" id="6216"/>
    <lineage>
        <taxon>Eukaryota</taxon>
        <taxon>Metazoa</taxon>
        <taxon>Spiralia</taxon>
        <taxon>Lophotrochozoa</taxon>
        <taxon>Platyhelminthes</taxon>
        <taxon>Cestoda</taxon>
        <taxon>Eucestoda</taxon>
        <taxon>Cyclophyllidea</taxon>
        <taxon>Hymenolepididae</taxon>
        <taxon>Hymenolepis</taxon>
    </lineage>
</organism>
<keyword evidence="4" id="KW-0732">Signal</keyword>
<dbReference type="SUPFAM" id="SSF63501">
    <property type="entry name" value="Frizzled cysteine-rich domain"/>
    <property type="match status" value="1"/>
</dbReference>
<dbReference type="OrthoDB" id="10064659at2759"/>
<evidence type="ECO:0000256" key="3">
    <source>
        <dbReference type="SAM" id="Phobius"/>
    </source>
</evidence>
<keyword evidence="1" id="KW-1015">Disulfide bond</keyword>
<reference evidence="6 7" key="2">
    <citation type="submission" date="2018-11" db="EMBL/GenBank/DDBJ databases">
        <authorList>
            <consortium name="Pathogen Informatics"/>
        </authorList>
    </citation>
    <scope>NUCLEOTIDE SEQUENCE [LARGE SCALE GENOMIC DNA]</scope>
</reference>
<protein>
    <submittedName>
        <fullName evidence="8">FZ domain-containing protein</fullName>
    </submittedName>
</protein>
<dbReference type="Gene3D" id="1.10.2000.10">
    <property type="entry name" value="Frizzled cysteine-rich domain"/>
    <property type="match status" value="1"/>
</dbReference>
<feature type="domain" description="FZ" evidence="5">
    <location>
        <begin position="33"/>
        <end position="182"/>
    </location>
</feature>
<dbReference type="Gene3D" id="1.20.1070.10">
    <property type="entry name" value="Rhodopsin 7-helix transmembrane proteins"/>
    <property type="match status" value="1"/>
</dbReference>
<evidence type="ECO:0000256" key="4">
    <source>
        <dbReference type="SAM" id="SignalP"/>
    </source>
</evidence>
<sequence length="330" mass="35896">MITLLLLVSISFVDVLCLDTNKWSNNKDNCTVTVPGRCKLIDSQLRQSCLGTPLPYEYTSNRPIIDDVAHFDIQTWATLKAVPMCWDKLQIFLCTVYVPECQRLESPTAMLSSSPVTELRSLNSSDAEFSQVVLPERGMCQAVRKACPLLFSGNGIGGRSLLGGVVPKFLQCDIYAPVCRQFFLTIRIKGIATCAFPCRSPVYRPEHYILARSLTFGAAIAGILVNISVLCTLRLLRSPTSASNSTSCTAPINQKSVVGVPEEDSGTLPVAMTTLGTEPKRRLPHTALTFIHLSFLVGCFGLLMPHLPGVGDSIACRADGSVRVGEPQTQ</sequence>